<dbReference type="Proteomes" id="UP000268014">
    <property type="component" value="Unassembled WGS sequence"/>
</dbReference>
<evidence type="ECO:0000313" key="4">
    <source>
        <dbReference type="WBParaSite" id="HPLM_0002026401-mRNA-1"/>
    </source>
</evidence>
<reference evidence="4" key="1">
    <citation type="submission" date="2017-02" db="UniProtKB">
        <authorList>
            <consortium name="WormBaseParasite"/>
        </authorList>
    </citation>
    <scope>IDENTIFICATION</scope>
</reference>
<dbReference type="InterPro" id="IPR014044">
    <property type="entry name" value="CAP_dom"/>
</dbReference>
<gene>
    <name evidence="2" type="ORF">HPLM_LOCUS20256</name>
</gene>
<accession>A0A0N4X7C2</accession>
<reference evidence="2 3" key="2">
    <citation type="submission" date="2018-11" db="EMBL/GenBank/DDBJ databases">
        <authorList>
            <consortium name="Pathogen Informatics"/>
        </authorList>
    </citation>
    <scope>NUCLEOTIDE SEQUENCE [LARGE SCALE GENOMIC DNA]</scope>
    <source>
        <strain evidence="2 3">MHpl1</strain>
    </source>
</reference>
<dbReference type="InterPro" id="IPR035940">
    <property type="entry name" value="CAP_sf"/>
</dbReference>
<sequence>MQFNSKSNASGRAFLGFTGSPRQRSTIRNKEATVKLKMLTYSTAILLLALQNSNGYMTRRSDIPDCPGAGYTVRRTFLEEHNTRRALLANGSANINGKQMPSAANMRFMGYDCKLEEEAKNLPSACEGIPETWRFNETKTNFALIKSHKDNGEISAPGEMAEADEDKVGCSVRSCKKAGSDASYYSVACVYGKGVEADKNLYEEGVAGSKCTEFEGYEEKEALCKKRKQKKN</sequence>
<dbReference type="AlphaFoldDB" id="A0A0N4X7C2"/>
<dbReference type="SUPFAM" id="SSF55797">
    <property type="entry name" value="PR-1-like"/>
    <property type="match status" value="1"/>
</dbReference>
<proteinExistence type="predicted"/>
<evidence type="ECO:0000313" key="2">
    <source>
        <dbReference type="EMBL" id="VDO82467.1"/>
    </source>
</evidence>
<dbReference type="CDD" id="cd05380">
    <property type="entry name" value="CAP_euk"/>
    <property type="match status" value="1"/>
</dbReference>
<dbReference type="STRING" id="6290.A0A0N4X7C2"/>
<dbReference type="OMA" id="PSACEGI"/>
<dbReference type="WBParaSite" id="HPLM_0002026401-mRNA-1">
    <property type="protein sequence ID" value="HPLM_0002026401-mRNA-1"/>
    <property type="gene ID" value="HPLM_0002026401"/>
</dbReference>
<dbReference type="Gene3D" id="3.40.33.10">
    <property type="entry name" value="CAP"/>
    <property type="match status" value="2"/>
</dbReference>
<dbReference type="EMBL" id="UZAF01022009">
    <property type="protein sequence ID" value="VDO82467.1"/>
    <property type="molecule type" value="Genomic_DNA"/>
</dbReference>
<name>A0A0N4X7C2_HAEPC</name>
<keyword evidence="3" id="KW-1185">Reference proteome</keyword>
<evidence type="ECO:0000313" key="3">
    <source>
        <dbReference type="Proteomes" id="UP000268014"/>
    </source>
</evidence>
<dbReference type="OrthoDB" id="5876828at2759"/>
<dbReference type="SMART" id="SM00198">
    <property type="entry name" value="SCP"/>
    <property type="match status" value="1"/>
</dbReference>
<feature type="domain" description="SCP" evidence="1">
    <location>
        <begin position="72"/>
        <end position="192"/>
    </location>
</feature>
<protein>
    <submittedName>
        <fullName evidence="4">SCP domain-containing protein</fullName>
    </submittedName>
</protein>
<evidence type="ECO:0000259" key="1">
    <source>
        <dbReference type="SMART" id="SM00198"/>
    </source>
</evidence>
<organism evidence="4">
    <name type="scientific">Haemonchus placei</name>
    <name type="common">Barber's pole worm</name>
    <dbReference type="NCBI Taxonomy" id="6290"/>
    <lineage>
        <taxon>Eukaryota</taxon>
        <taxon>Metazoa</taxon>
        <taxon>Ecdysozoa</taxon>
        <taxon>Nematoda</taxon>
        <taxon>Chromadorea</taxon>
        <taxon>Rhabditida</taxon>
        <taxon>Rhabditina</taxon>
        <taxon>Rhabditomorpha</taxon>
        <taxon>Strongyloidea</taxon>
        <taxon>Trichostrongylidae</taxon>
        <taxon>Haemonchus</taxon>
    </lineage>
</organism>